<accession>A0A0P1BDD6</accession>
<feature type="region of interest" description="Disordered" evidence="1">
    <location>
        <begin position="1"/>
        <end position="74"/>
    </location>
</feature>
<organism evidence="2 3">
    <name type="scientific">Ceraceosorus bombacis</name>
    <dbReference type="NCBI Taxonomy" id="401625"/>
    <lineage>
        <taxon>Eukaryota</taxon>
        <taxon>Fungi</taxon>
        <taxon>Dikarya</taxon>
        <taxon>Basidiomycota</taxon>
        <taxon>Ustilaginomycotina</taxon>
        <taxon>Exobasidiomycetes</taxon>
        <taxon>Ceraceosorales</taxon>
        <taxon>Ceraceosoraceae</taxon>
        <taxon>Ceraceosorus</taxon>
    </lineage>
</organism>
<evidence type="ECO:0000256" key="1">
    <source>
        <dbReference type="SAM" id="MobiDB-lite"/>
    </source>
</evidence>
<evidence type="ECO:0000313" key="2">
    <source>
        <dbReference type="EMBL" id="CEH13576.1"/>
    </source>
</evidence>
<feature type="compositionally biased region" description="Gly residues" evidence="1">
    <location>
        <begin position="1"/>
        <end position="12"/>
    </location>
</feature>
<proteinExistence type="predicted"/>
<evidence type="ECO:0000313" key="3">
    <source>
        <dbReference type="Proteomes" id="UP000054845"/>
    </source>
</evidence>
<reference evidence="2 3" key="1">
    <citation type="submission" date="2014-09" db="EMBL/GenBank/DDBJ databases">
        <authorList>
            <person name="Magalhaes I.L.F."/>
            <person name="Oliveira U."/>
            <person name="Santos F.R."/>
            <person name="Vidigal T.H.D.A."/>
            <person name="Brescovit A.D."/>
            <person name="Santos A.J."/>
        </authorList>
    </citation>
    <scope>NUCLEOTIDE SEQUENCE [LARGE SCALE GENOMIC DNA]</scope>
</reference>
<name>A0A0P1BDD6_9BASI</name>
<dbReference type="Proteomes" id="UP000054845">
    <property type="component" value="Unassembled WGS sequence"/>
</dbReference>
<keyword evidence="3" id="KW-1185">Reference proteome</keyword>
<dbReference type="AlphaFoldDB" id="A0A0P1BDD6"/>
<feature type="compositionally biased region" description="Low complexity" evidence="1">
    <location>
        <begin position="22"/>
        <end position="36"/>
    </location>
</feature>
<dbReference type="EMBL" id="CCYA01000221">
    <property type="protein sequence ID" value="CEH13576.1"/>
    <property type="molecule type" value="Genomic_DNA"/>
</dbReference>
<sequence length="74" mass="7320">MSIGGVAPGGAAGSATQSQLPSQIQTQHSSSTSILSDPPLPTETSGSGANRTGLVATAIGNSSAGRERKKARRD</sequence>
<protein>
    <submittedName>
        <fullName evidence="2">Uncharacterized protein</fullName>
    </submittedName>
</protein>